<dbReference type="Gene3D" id="2.50.20.10">
    <property type="entry name" value="Lipoprotein localisation LolA/LolB/LppX"/>
    <property type="match status" value="1"/>
</dbReference>
<accession>A0ABV2STT9</accession>
<evidence type="ECO:0000313" key="2">
    <source>
        <dbReference type="EMBL" id="MET6990559.1"/>
    </source>
</evidence>
<name>A0ABV2STT9_9FLAO</name>
<keyword evidence="3" id="KW-1185">Reference proteome</keyword>
<sequence>MKTLKTSVAALLFSFLVPIQAQTADEILANYFENIGGLEKMKSIKGVKMTAKVSQGGMEIPLEILQLNDGRQMTVINFQGKEIKQGVFDGSTLWSHNFMTMKAEKSDAEATANFKLNANDFPDSFIDYKEKGYTVELMGKETIDGAETFKIKLVKEPITVDGIQEEDVSFYFFDTENFVPIAVQSEVKSGPDKGMTSEVTMSDYQEVDGLYFPFSMTQGVKGQPGSPLTIKSIVLNPSIEDGAFTFPDDMQGEK</sequence>
<evidence type="ECO:0000313" key="3">
    <source>
        <dbReference type="Proteomes" id="UP001549799"/>
    </source>
</evidence>
<proteinExistence type="predicted"/>
<keyword evidence="1" id="KW-0732">Signal</keyword>
<keyword evidence="2" id="KW-0449">Lipoprotein</keyword>
<dbReference type="RefSeq" id="WP_354614955.1">
    <property type="nucleotide sequence ID" value="NZ_JBEXAE010000003.1"/>
</dbReference>
<organism evidence="2 3">
    <name type="scientific">Sediminicola arcticus</name>
    <dbReference type="NCBI Taxonomy" id="1574308"/>
    <lineage>
        <taxon>Bacteria</taxon>
        <taxon>Pseudomonadati</taxon>
        <taxon>Bacteroidota</taxon>
        <taxon>Flavobacteriia</taxon>
        <taxon>Flavobacteriales</taxon>
        <taxon>Flavobacteriaceae</taxon>
        <taxon>Sediminicola</taxon>
    </lineage>
</organism>
<gene>
    <name evidence="2" type="ORF">ABXZ36_07850</name>
</gene>
<feature type="signal peptide" evidence="1">
    <location>
        <begin position="1"/>
        <end position="23"/>
    </location>
</feature>
<dbReference type="EMBL" id="JBEXAE010000003">
    <property type="protein sequence ID" value="MET6990559.1"/>
    <property type="molecule type" value="Genomic_DNA"/>
</dbReference>
<dbReference type="Proteomes" id="UP001549799">
    <property type="component" value="Unassembled WGS sequence"/>
</dbReference>
<protein>
    <submittedName>
        <fullName evidence="2">Outer membrane lipoprotein-sorting protein</fullName>
    </submittedName>
</protein>
<feature type="chain" id="PRO_5046161117" evidence="1">
    <location>
        <begin position="24"/>
        <end position="254"/>
    </location>
</feature>
<evidence type="ECO:0000256" key="1">
    <source>
        <dbReference type="SAM" id="SignalP"/>
    </source>
</evidence>
<reference evidence="2 3" key="1">
    <citation type="submission" date="2024-07" db="EMBL/GenBank/DDBJ databases">
        <title>The genome sequence of type strain Sediminicola arcticus GDMCC 1.2805.</title>
        <authorList>
            <person name="Liu Y."/>
        </authorList>
    </citation>
    <scope>NUCLEOTIDE SEQUENCE [LARGE SCALE GENOMIC DNA]</scope>
    <source>
        <strain evidence="2 3">GDMCC 1.2805</strain>
    </source>
</reference>
<comment type="caution">
    <text evidence="2">The sequence shown here is derived from an EMBL/GenBank/DDBJ whole genome shotgun (WGS) entry which is preliminary data.</text>
</comment>